<proteinExistence type="predicted"/>
<dbReference type="EMBL" id="UYRR01009140">
    <property type="protein sequence ID" value="VDK24727.1"/>
    <property type="molecule type" value="Genomic_DNA"/>
</dbReference>
<evidence type="ECO:0000313" key="1">
    <source>
        <dbReference type="EMBL" id="VDK24727.1"/>
    </source>
</evidence>
<accession>A0A0M3JBY9</accession>
<reference evidence="1 2" key="2">
    <citation type="submission" date="2018-11" db="EMBL/GenBank/DDBJ databases">
        <authorList>
            <consortium name="Pathogen Informatics"/>
        </authorList>
    </citation>
    <scope>NUCLEOTIDE SEQUENCE [LARGE SCALE GENOMIC DNA]</scope>
</reference>
<dbReference type="AlphaFoldDB" id="A0A0M3JBY9"/>
<evidence type="ECO:0000313" key="3">
    <source>
        <dbReference type="WBParaSite" id="ASIM_0000511701-mRNA-1"/>
    </source>
</evidence>
<evidence type="ECO:0000313" key="2">
    <source>
        <dbReference type="Proteomes" id="UP000267096"/>
    </source>
</evidence>
<dbReference type="WBParaSite" id="ASIM_0000511701-mRNA-1">
    <property type="protein sequence ID" value="ASIM_0000511701-mRNA-1"/>
    <property type="gene ID" value="ASIM_0000511701"/>
</dbReference>
<dbReference type="Proteomes" id="UP000267096">
    <property type="component" value="Unassembled WGS sequence"/>
</dbReference>
<keyword evidence="2" id="KW-1185">Reference proteome</keyword>
<gene>
    <name evidence="1" type="ORF">ASIM_LOCUS4921</name>
</gene>
<dbReference type="OrthoDB" id="415825at2759"/>
<organism evidence="3">
    <name type="scientific">Anisakis simplex</name>
    <name type="common">Herring worm</name>
    <dbReference type="NCBI Taxonomy" id="6269"/>
    <lineage>
        <taxon>Eukaryota</taxon>
        <taxon>Metazoa</taxon>
        <taxon>Ecdysozoa</taxon>
        <taxon>Nematoda</taxon>
        <taxon>Chromadorea</taxon>
        <taxon>Rhabditida</taxon>
        <taxon>Spirurina</taxon>
        <taxon>Ascaridomorpha</taxon>
        <taxon>Ascaridoidea</taxon>
        <taxon>Anisakidae</taxon>
        <taxon>Anisakis</taxon>
        <taxon>Anisakis simplex complex</taxon>
    </lineage>
</organism>
<name>A0A0M3JBY9_ANISI</name>
<reference evidence="3" key="1">
    <citation type="submission" date="2017-02" db="UniProtKB">
        <authorList>
            <consortium name="WormBaseParasite"/>
        </authorList>
    </citation>
    <scope>IDENTIFICATION</scope>
</reference>
<protein>
    <submittedName>
        <fullName evidence="3">SAM pointed domain-containing Ets transcription factor</fullName>
    </submittedName>
</protein>
<sequence>MERSEFWEMYDSSLYEWLRVKYGCRNTIPDLYEKTCSSARY</sequence>